<dbReference type="PANTHER" id="PTHR31190">
    <property type="entry name" value="DNA-BINDING DOMAIN"/>
    <property type="match status" value="1"/>
</dbReference>
<dbReference type="AlphaFoldDB" id="A0AAV1DMJ5"/>
<dbReference type="InterPro" id="IPR001471">
    <property type="entry name" value="AP2/ERF_dom"/>
</dbReference>
<dbReference type="GO" id="GO:0009873">
    <property type="term" value="P:ethylene-activated signaling pathway"/>
    <property type="evidence" value="ECO:0007669"/>
    <property type="project" value="InterPro"/>
</dbReference>
<organism evidence="9 10">
    <name type="scientific">Oldenlandia corymbosa var. corymbosa</name>
    <dbReference type="NCBI Taxonomy" id="529605"/>
    <lineage>
        <taxon>Eukaryota</taxon>
        <taxon>Viridiplantae</taxon>
        <taxon>Streptophyta</taxon>
        <taxon>Embryophyta</taxon>
        <taxon>Tracheophyta</taxon>
        <taxon>Spermatophyta</taxon>
        <taxon>Magnoliopsida</taxon>
        <taxon>eudicotyledons</taxon>
        <taxon>Gunneridae</taxon>
        <taxon>Pentapetalae</taxon>
        <taxon>asterids</taxon>
        <taxon>lamiids</taxon>
        <taxon>Gentianales</taxon>
        <taxon>Rubiaceae</taxon>
        <taxon>Rubioideae</taxon>
        <taxon>Spermacoceae</taxon>
        <taxon>Hedyotis-Oldenlandia complex</taxon>
        <taxon>Oldenlandia</taxon>
    </lineage>
</organism>
<protein>
    <submittedName>
        <fullName evidence="9">OLC1v1008891C1</fullName>
    </submittedName>
</protein>
<name>A0AAV1DMJ5_OLDCO</name>
<dbReference type="FunFam" id="3.30.730.10:FF:000001">
    <property type="entry name" value="Ethylene-responsive transcription factor 2"/>
    <property type="match status" value="1"/>
</dbReference>
<dbReference type="GO" id="GO:0005634">
    <property type="term" value="C:nucleus"/>
    <property type="evidence" value="ECO:0007669"/>
    <property type="project" value="UniProtKB-SubCell"/>
</dbReference>
<dbReference type="SUPFAM" id="SSF54171">
    <property type="entry name" value="DNA-binding domain"/>
    <property type="match status" value="1"/>
</dbReference>
<evidence type="ECO:0000256" key="5">
    <source>
        <dbReference type="ARBA" id="ARBA00023163"/>
    </source>
</evidence>
<comment type="subcellular location">
    <subcellularLocation>
        <location evidence="1">Nucleus</location>
    </subcellularLocation>
</comment>
<keyword evidence="4" id="KW-0238">DNA-binding</keyword>
<keyword evidence="5" id="KW-0804">Transcription</keyword>
<evidence type="ECO:0000256" key="6">
    <source>
        <dbReference type="ARBA" id="ARBA00023242"/>
    </source>
</evidence>
<keyword evidence="3" id="KW-0805">Transcription regulation</keyword>
<dbReference type="GO" id="GO:0003677">
    <property type="term" value="F:DNA binding"/>
    <property type="evidence" value="ECO:0007669"/>
    <property type="project" value="UniProtKB-KW"/>
</dbReference>
<feature type="region of interest" description="Disordered" evidence="7">
    <location>
        <begin position="267"/>
        <end position="286"/>
    </location>
</feature>
<evidence type="ECO:0000313" key="9">
    <source>
        <dbReference type="EMBL" id="CAI9109130.1"/>
    </source>
</evidence>
<evidence type="ECO:0000256" key="1">
    <source>
        <dbReference type="ARBA" id="ARBA00004123"/>
    </source>
</evidence>
<dbReference type="GO" id="GO:0003700">
    <property type="term" value="F:DNA-binding transcription factor activity"/>
    <property type="evidence" value="ECO:0007669"/>
    <property type="project" value="InterPro"/>
</dbReference>
<sequence length="410" mass="43923">MCFVKLANSGDHEKSWNRGGDRDHLESLVSPTFISGFDREQENSAIVSALTRVVAAGDYEDAVAGGGGGGGDVGDDDADGGNGSAAAAFLNVVHHDSGSSSPGSPWGGVGEKRGRNDYDHHHHLHHQQAPESSSGVVRRTYNDLPLIGSNLEPLGGENLLIRTNIAATGGGLYTYSAAQMTGDENNNNITDSTATGGEPKRRYRGVRRRPWGKWAAEIRDPVKATRVWLGTFDTAEAAARAYDDAALRFRGNKAKLNFPENVTLLPSLPSPSSSSPSTSQFLVNSHHSQNPISSVVPSFTEPIIHTQNPEFHTNSLNYPNASEEYLARQYPTSLLNQLFSSTSSQMGSSFQTNSSSSVFPYPVSSSSGMPSSQMAYFDYPLFLNTFRNNADAEFPSNSWSGSGYDASSSG</sequence>
<dbReference type="InterPro" id="IPR044808">
    <property type="entry name" value="ERF_plant"/>
</dbReference>
<feature type="region of interest" description="Disordered" evidence="7">
    <location>
        <begin position="184"/>
        <end position="204"/>
    </location>
</feature>
<evidence type="ECO:0000259" key="8">
    <source>
        <dbReference type="PROSITE" id="PS51032"/>
    </source>
</evidence>
<dbReference type="GO" id="GO:0006952">
    <property type="term" value="P:defense response"/>
    <property type="evidence" value="ECO:0007669"/>
    <property type="project" value="UniProtKB-KW"/>
</dbReference>
<dbReference type="InterPro" id="IPR036955">
    <property type="entry name" value="AP2/ERF_dom_sf"/>
</dbReference>
<gene>
    <name evidence="9" type="ORF">OLC1_LOCUS17082</name>
</gene>
<feature type="compositionally biased region" description="Basic and acidic residues" evidence="7">
    <location>
        <begin position="110"/>
        <end position="120"/>
    </location>
</feature>
<dbReference type="EMBL" id="OX459123">
    <property type="protein sequence ID" value="CAI9109130.1"/>
    <property type="molecule type" value="Genomic_DNA"/>
</dbReference>
<evidence type="ECO:0000256" key="3">
    <source>
        <dbReference type="ARBA" id="ARBA00023015"/>
    </source>
</evidence>
<keyword evidence="6" id="KW-0539">Nucleus</keyword>
<feature type="region of interest" description="Disordered" evidence="7">
    <location>
        <begin position="94"/>
        <end position="137"/>
    </location>
</feature>
<keyword evidence="10" id="KW-1185">Reference proteome</keyword>
<evidence type="ECO:0000313" key="10">
    <source>
        <dbReference type="Proteomes" id="UP001161247"/>
    </source>
</evidence>
<evidence type="ECO:0000256" key="2">
    <source>
        <dbReference type="ARBA" id="ARBA00022821"/>
    </source>
</evidence>
<reference evidence="9" key="1">
    <citation type="submission" date="2023-03" db="EMBL/GenBank/DDBJ databases">
        <authorList>
            <person name="Julca I."/>
        </authorList>
    </citation>
    <scope>NUCLEOTIDE SEQUENCE</scope>
</reference>
<dbReference type="CDD" id="cd00018">
    <property type="entry name" value="AP2"/>
    <property type="match status" value="1"/>
</dbReference>
<dbReference type="SMART" id="SM00380">
    <property type="entry name" value="AP2"/>
    <property type="match status" value="1"/>
</dbReference>
<accession>A0AAV1DMJ5</accession>
<dbReference type="Gene3D" id="3.30.730.10">
    <property type="entry name" value="AP2/ERF domain"/>
    <property type="match status" value="1"/>
</dbReference>
<proteinExistence type="predicted"/>
<dbReference type="PANTHER" id="PTHR31190:SF421">
    <property type="entry name" value="ETHYLENE-RESPONSIVE TRANSCRIPTION FACTOR ERF110"/>
    <property type="match status" value="1"/>
</dbReference>
<feature type="domain" description="AP2/ERF" evidence="8">
    <location>
        <begin position="202"/>
        <end position="259"/>
    </location>
</feature>
<keyword evidence="2" id="KW-0611">Plant defense</keyword>
<evidence type="ECO:0000256" key="7">
    <source>
        <dbReference type="SAM" id="MobiDB-lite"/>
    </source>
</evidence>
<dbReference type="InterPro" id="IPR016177">
    <property type="entry name" value="DNA-bd_dom_sf"/>
</dbReference>
<feature type="compositionally biased region" description="Polar residues" evidence="7">
    <location>
        <begin position="184"/>
        <end position="195"/>
    </location>
</feature>
<dbReference type="PROSITE" id="PS51032">
    <property type="entry name" value="AP2_ERF"/>
    <property type="match status" value="1"/>
</dbReference>
<dbReference type="Proteomes" id="UP001161247">
    <property type="component" value="Chromosome 6"/>
</dbReference>
<dbReference type="Pfam" id="PF00847">
    <property type="entry name" value="AP2"/>
    <property type="match status" value="1"/>
</dbReference>
<dbReference type="PRINTS" id="PR00367">
    <property type="entry name" value="ETHRSPELEMNT"/>
</dbReference>
<evidence type="ECO:0000256" key="4">
    <source>
        <dbReference type="ARBA" id="ARBA00023125"/>
    </source>
</evidence>
<feature type="compositionally biased region" description="Low complexity" evidence="7">
    <location>
        <begin position="267"/>
        <end position="279"/>
    </location>
</feature>